<proteinExistence type="predicted"/>
<evidence type="ECO:0000313" key="1">
    <source>
        <dbReference type="EMBL" id="BBE42366.1"/>
    </source>
</evidence>
<accession>A0A4P2VCN7</accession>
<dbReference type="RefSeq" id="WP_174448608.1">
    <property type="nucleotide sequence ID" value="NZ_AP018732.1"/>
</dbReference>
<sequence>MSARAGLIVQTETPEGRLRYLELGPEELRGIASVLERLLRASGVEPGQRMLVYDFSTSLNVLALTRAYAPGLDAGVCDSIGCSVISLDGLSSLASRTAFFYRLLRPEVLMIRRELLAPLRAKLGGSIPSSVIVTSPEPAPVDVPGASSVHTLYVLDGALFMAMMHGDHAMYPGDLYESRCDGGNISVRPRFAPQLEFTPTAIRCTKQEVSAI</sequence>
<reference evidence="1 2" key="1">
    <citation type="journal article" date="2019" name="ISME J.">
        <title>Isolation and characterization of a thermophilic sulfur- and iron-reducing thaumarchaeote from a terrestrial acidic hot spring.</title>
        <authorList>
            <person name="Kato S."/>
            <person name="Itoh T."/>
            <person name="Yuki M."/>
            <person name="Nagamori M."/>
            <person name="Ohnishi M."/>
            <person name="Uematsu K."/>
            <person name="Suzuki K."/>
            <person name="Takashina T."/>
            <person name="Ohkuma M."/>
        </authorList>
    </citation>
    <scope>NUCLEOTIDE SEQUENCE [LARGE SCALE GENOMIC DNA]</scope>
    <source>
        <strain evidence="1 2">NAS-02</strain>
    </source>
</reference>
<dbReference type="AlphaFoldDB" id="A0A4P2VCN7"/>
<name>A0A4P2VCN7_9ARCH</name>
<dbReference type="EMBL" id="AP018732">
    <property type="protein sequence ID" value="BBE42366.1"/>
    <property type="molecule type" value="Genomic_DNA"/>
</dbReference>
<keyword evidence="2" id="KW-1185">Reference proteome</keyword>
<dbReference type="KEGG" id="ccai:NAS2_0977"/>
<gene>
    <name evidence="1" type="ORF">NAS2_0977</name>
</gene>
<protein>
    <recommendedName>
        <fullName evidence="3">AMP-dependent synthetase/ligase domain-containing protein</fullName>
    </recommendedName>
</protein>
<dbReference type="GeneID" id="55584790"/>
<dbReference type="Proteomes" id="UP000509448">
    <property type="component" value="Chromosome"/>
</dbReference>
<evidence type="ECO:0008006" key="3">
    <source>
        <dbReference type="Google" id="ProtNLM"/>
    </source>
</evidence>
<evidence type="ECO:0000313" key="2">
    <source>
        <dbReference type="Proteomes" id="UP000509448"/>
    </source>
</evidence>
<organism evidence="1 2">
    <name type="scientific">Conexivisphaera calida</name>
    <dbReference type="NCBI Taxonomy" id="1874277"/>
    <lineage>
        <taxon>Archaea</taxon>
        <taxon>Nitrososphaerota</taxon>
        <taxon>Conexivisphaeria</taxon>
        <taxon>Conexivisphaerales</taxon>
        <taxon>Conexivisphaeraceae</taxon>
        <taxon>Conexivisphaera</taxon>
    </lineage>
</organism>